<dbReference type="EMBL" id="JANPWB010000007">
    <property type="protein sequence ID" value="KAJ1172177.1"/>
    <property type="molecule type" value="Genomic_DNA"/>
</dbReference>
<evidence type="ECO:0000313" key="1">
    <source>
        <dbReference type="EMBL" id="KAJ1172177.1"/>
    </source>
</evidence>
<name>A0AAV7T6K1_PLEWA</name>
<proteinExistence type="predicted"/>
<accession>A0AAV7T6K1</accession>
<reference evidence="1" key="1">
    <citation type="journal article" date="2022" name="bioRxiv">
        <title>Sequencing and chromosome-scale assembly of the giantPleurodeles waltlgenome.</title>
        <authorList>
            <person name="Brown T."/>
            <person name="Elewa A."/>
            <person name="Iarovenko S."/>
            <person name="Subramanian E."/>
            <person name="Araus A.J."/>
            <person name="Petzold A."/>
            <person name="Susuki M."/>
            <person name="Suzuki K.-i.T."/>
            <person name="Hayashi T."/>
            <person name="Toyoda A."/>
            <person name="Oliveira C."/>
            <person name="Osipova E."/>
            <person name="Leigh N.D."/>
            <person name="Simon A."/>
            <person name="Yun M.H."/>
        </authorList>
    </citation>
    <scope>NUCLEOTIDE SEQUENCE</scope>
    <source>
        <strain evidence="1">20211129_DDA</strain>
        <tissue evidence="1">Liver</tissue>
    </source>
</reference>
<dbReference type="AlphaFoldDB" id="A0AAV7T6K1"/>
<dbReference type="Proteomes" id="UP001066276">
    <property type="component" value="Chromosome 4_1"/>
</dbReference>
<gene>
    <name evidence="1" type="ORF">NDU88_004027</name>
</gene>
<keyword evidence="2" id="KW-1185">Reference proteome</keyword>
<sequence>MAYFEVCGERGRRRSAGCAGANPCPSLGLALYHRNFRSEYSAQDVSGIDKLWPEKRGRGEEPLVHDRSAGVTAKTFEWEVMGGCEQEQSRVRAREKEKCRYFRSRGTEIVYGRRLVECSRSCSTSKIP</sequence>
<evidence type="ECO:0000313" key="2">
    <source>
        <dbReference type="Proteomes" id="UP001066276"/>
    </source>
</evidence>
<organism evidence="1 2">
    <name type="scientific">Pleurodeles waltl</name>
    <name type="common">Iberian ribbed newt</name>
    <dbReference type="NCBI Taxonomy" id="8319"/>
    <lineage>
        <taxon>Eukaryota</taxon>
        <taxon>Metazoa</taxon>
        <taxon>Chordata</taxon>
        <taxon>Craniata</taxon>
        <taxon>Vertebrata</taxon>
        <taxon>Euteleostomi</taxon>
        <taxon>Amphibia</taxon>
        <taxon>Batrachia</taxon>
        <taxon>Caudata</taxon>
        <taxon>Salamandroidea</taxon>
        <taxon>Salamandridae</taxon>
        <taxon>Pleurodelinae</taxon>
        <taxon>Pleurodeles</taxon>
    </lineage>
</organism>
<protein>
    <submittedName>
        <fullName evidence="1">Uncharacterized protein</fullName>
    </submittedName>
</protein>
<comment type="caution">
    <text evidence="1">The sequence shown here is derived from an EMBL/GenBank/DDBJ whole genome shotgun (WGS) entry which is preliminary data.</text>
</comment>